<organism evidence="1 2">
    <name type="scientific">Gossypium australe</name>
    <dbReference type="NCBI Taxonomy" id="47621"/>
    <lineage>
        <taxon>Eukaryota</taxon>
        <taxon>Viridiplantae</taxon>
        <taxon>Streptophyta</taxon>
        <taxon>Embryophyta</taxon>
        <taxon>Tracheophyta</taxon>
        <taxon>Spermatophyta</taxon>
        <taxon>Magnoliopsida</taxon>
        <taxon>eudicotyledons</taxon>
        <taxon>Gunneridae</taxon>
        <taxon>Pentapetalae</taxon>
        <taxon>rosids</taxon>
        <taxon>malvids</taxon>
        <taxon>Malvales</taxon>
        <taxon>Malvaceae</taxon>
        <taxon>Malvoideae</taxon>
        <taxon>Gossypium</taxon>
    </lineage>
</organism>
<reference evidence="2" key="1">
    <citation type="journal article" date="2019" name="Plant Biotechnol. J.">
        <title>Genome sequencing of the Australian wild diploid species Gossypium australe highlights disease resistance and delayed gland morphogenesis.</title>
        <authorList>
            <person name="Cai Y."/>
            <person name="Cai X."/>
            <person name="Wang Q."/>
            <person name="Wang P."/>
            <person name="Zhang Y."/>
            <person name="Cai C."/>
            <person name="Xu Y."/>
            <person name="Wang K."/>
            <person name="Zhou Z."/>
            <person name="Wang C."/>
            <person name="Geng S."/>
            <person name="Li B."/>
            <person name="Dong Q."/>
            <person name="Hou Y."/>
            <person name="Wang H."/>
            <person name="Ai P."/>
            <person name="Liu Z."/>
            <person name="Yi F."/>
            <person name="Sun M."/>
            <person name="An G."/>
            <person name="Cheng J."/>
            <person name="Zhang Y."/>
            <person name="Shi Q."/>
            <person name="Xie Y."/>
            <person name="Shi X."/>
            <person name="Chang Y."/>
            <person name="Huang F."/>
            <person name="Chen Y."/>
            <person name="Hong S."/>
            <person name="Mi L."/>
            <person name="Sun Q."/>
            <person name="Zhang L."/>
            <person name="Zhou B."/>
            <person name="Peng R."/>
            <person name="Zhang X."/>
            <person name="Liu F."/>
        </authorList>
    </citation>
    <scope>NUCLEOTIDE SEQUENCE [LARGE SCALE GENOMIC DNA]</scope>
    <source>
        <strain evidence="2">cv. PA1801</strain>
    </source>
</reference>
<comment type="caution">
    <text evidence="1">The sequence shown here is derived from an EMBL/GenBank/DDBJ whole genome shotgun (WGS) entry which is preliminary data.</text>
</comment>
<sequence>MEDFKDVMEELSLVDIKTNKGWFTWVNNRDGNNMVKERLDRFLISANAIDKFPFLATTVVRQTNSDHDAIVMDTNFKDPRLFFKYDACWAKVKDAKDIIKRTWNSNDTNIIEKLEKVRVELGPWQHGRYKRMKNQICELVMRIDEIIDGPHREKSAEMLKAARLKLGHLYAKEECYWA</sequence>
<evidence type="ECO:0000313" key="2">
    <source>
        <dbReference type="Proteomes" id="UP000325315"/>
    </source>
</evidence>
<dbReference type="Proteomes" id="UP000325315">
    <property type="component" value="Unassembled WGS sequence"/>
</dbReference>
<name>A0A5B6WQF9_9ROSI</name>
<dbReference type="AlphaFoldDB" id="A0A5B6WQF9"/>
<accession>A0A5B6WQF9</accession>
<keyword evidence="1" id="KW-0695">RNA-directed DNA polymerase</keyword>
<dbReference type="Gene3D" id="3.60.10.10">
    <property type="entry name" value="Endonuclease/exonuclease/phosphatase"/>
    <property type="match status" value="1"/>
</dbReference>
<keyword evidence="2" id="KW-1185">Reference proteome</keyword>
<dbReference type="GO" id="GO:0003964">
    <property type="term" value="F:RNA-directed DNA polymerase activity"/>
    <property type="evidence" value="ECO:0007669"/>
    <property type="project" value="UniProtKB-KW"/>
</dbReference>
<dbReference type="SUPFAM" id="SSF56219">
    <property type="entry name" value="DNase I-like"/>
    <property type="match status" value="1"/>
</dbReference>
<dbReference type="PANTHER" id="PTHR33710">
    <property type="entry name" value="BNAC02G09200D PROTEIN"/>
    <property type="match status" value="1"/>
</dbReference>
<proteinExistence type="predicted"/>
<dbReference type="OrthoDB" id="1001887at2759"/>
<gene>
    <name evidence="1" type="ORF">EPI10_005737</name>
</gene>
<keyword evidence="1" id="KW-0808">Transferase</keyword>
<dbReference type="EMBL" id="SMMG02000002">
    <property type="protein sequence ID" value="KAA3483578.1"/>
    <property type="molecule type" value="Genomic_DNA"/>
</dbReference>
<evidence type="ECO:0000313" key="1">
    <source>
        <dbReference type="EMBL" id="KAA3483578.1"/>
    </source>
</evidence>
<keyword evidence="1" id="KW-0548">Nucleotidyltransferase</keyword>
<protein>
    <submittedName>
        <fullName evidence="1">Reverse transcriptase</fullName>
    </submittedName>
</protein>
<dbReference type="PANTHER" id="PTHR33710:SF64">
    <property type="entry name" value="ENDONUCLEASE_EXONUCLEASE_PHOSPHATASE DOMAIN-CONTAINING PROTEIN"/>
    <property type="match status" value="1"/>
</dbReference>
<dbReference type="InterPro" id="IPR036691">
    <property type="entry name" value="Endo/exonu/phosph_ase_sf"/>
</dbReference>